<dbReference type="Pfam" id="PF00460">
    <property type="entry name" value="Flg_bb_rod"/>
    <property type="match status" value="1"/>
</dbReference>
<gene>
    <name evidence="3" type="ORF">GLS40_01195</name>
</gene>
<dbReference type="NCBIfam" id="NF009270">
    <property type="entry name" value="PRK12627.1"/>
    <property type="match status" value="1"/>
</dbReference>
<evidence type="ECO:0000313" key="3">
    <source>
        <dbReference type="EMBL" id="MWB76633.1"/>
    </source>
</evidence>
<keyword evidence="4" id="KW-1185">Reference proteome</keyword>
<comment type="caution">
    <text evidence="3">The sequence shown here is derived from an EMBL/GenBank/DDBJ whole genome shotgun (WGS) entry which is preliminary data.</text>
</comment>
<name>A0A844W7E1_9RHOB</name>
<accession>A0A844W7E1</accession>
<comment type="subcellular location">
    <subcellularLocation>
        <location evidence="1">Bacterial flagellum basal body</location>
    </subcellularLocation>
</comment>
<dbReference type="Proteomes" id="UP000443843">
    <property type="component" value="Unassembled WGS sequence"/>
</dbReference>
<evidence type="ECO:0000259" key="2">
    <source>
        <dbReference type="Pfam" id="PF00460"/>
    </source>
</evidence>
<reference evidence="3 4" key="1">
    <citation type="submission" date="2019-11" db="EMBL/GenBank/DDBJ databases">
        <title>Pseudooceanicola pacifica sp. nov., isolated from deep-sea sediment of the Pacific Ocean.</title>
        <authorList>
            <person name="Lyu L."/>
        </authorList>
    </citation>
    <scope>NUCLEOTIDE SEQUENCE [LARGE SCALE GENOMIC DNA]</scope>
    <source>
        <strain evidence="3 4">216_PA32_1</strain>
    </source>
</reference>
<feature type="domain" description="Flagellar basal body rod protein N-terminal" evidence="2">
    <location>
        <begin position="20"/>
        <end position="38"/>
    </location>
</feature>
<organism evidence="3 4">
    <name type="scientific">Pseudooceanicola pacificus</name>
    <dbReference type="NCBI Taxonomy" id="2676438"/>
    <lineage>
        <taxon>Bacteria</taxon>
        <taxon>Pseudomonadati</taxon>
        <taxon>Pseudomonadota</taxon>
        <taxon>Alphaproteobacteria</taxon>
        <taxon>Rhodobacterales</taxon>
        <taxon>Paracoccaceae</taxon>
        <taxon>Pseudooceanicola</taxon>
    </lineage>
</organism>
<evidence type="ECO:0000256" key="1">
    <source>
        <dbReference type="ARBA" id="ARBA00004117"/>
    </source>
</evidence>
<dbReference type="EMBL" id="WNXQ01000001">
    <property type="protein sequence ID" value="MWB76633.1"/>
    <property type="molecule type" value="Genomic_DNA"/>
</dbReference>
<dbReference type="GO" id="GO:0009425">
    <property type="term" value="C:bacterial-type flagellum basal body"/>
    <property type="evidence" value="ECO:0007669"/>
    <property type="project" value="UniProtKB-SubCell"/>
</dbReference>
<sequence length="128" mass="14145">MYQSLEIFRTSQAMALHAGKRQSVIARNIANADTPGYRRRDIPDFADVVRPDPATRMRATRASHLNGALAGRMPDADLREIAESEPNGNSVSLETEMMQAVAVQQAHDRALAIYRSGLTLLRTALGRR</sequence>
<proteinExistence type="predicted"/>
<protein>
    <submittedName>
        <fullName evidence="3">FlgB family protein</fullName>
    </submittedName>
</protein>
<evidence type="ECO:0000313" key="4">
    <source>
        <dbReference type="Proteomes" id="UP000443843"/>
    </source>
</evidence>
<dbReference type="AlphaFoldDB" id="A0A844W7E1"/>
<dbReference type="InterPro" id="IPR001444">
    <property type="entry name" value="Flag_bb_rod_N"/>
</dbReference>
<dbReference type="RefSeq" id="WP_160380773.1">
    <property type="nucleotide sequence ID" value="NZ_WNXQ01000001.1"/>
</dbReference>